<feature type="domain" description="Response regulatory" evidence="16">
    <location>
        <begin position="907"/>
        <end position="1023"/>
    </location>
</feature>
<dbReference type="InterPro" id="IPR036890">
    <property type="entry name" value="HATPase_C_sf"/>
</dbReference>
<evidence type="ECO:0000256" key="7">
    <source>
        <dbReference type="ARBA" id="ARBA00022741"/>
    </source>
</evidence>
<dbReference type="GO" id="GO:0005524">
    <property type="term" value="F:ATP binding"/>
    <property type="evidence" value="ECO:0007669"/>
    <property type="project" value="UniProtKB-KW"/>
</dbReference>
<dbReference type="PRINTS" id="PR00344">
    <property type="entry name" value="BCTRLSENSOR"/>
</dbReference>
<gene>
    <name evidence="19" type="ORF">EYW49_19260</name>
</gene>
<feature type="domain" description="PAS" evidence="17">
    <location>
        <begin position="274"/>
        <end position="344"/>
    </location>
</feature>
<dbReference type="InterPro" id="IPR004358">
    <property type="entry name" value="Sig_transdc_His_kin-like_C"/>
</dbReference>
<dbReference type="Gene3D" id="3.30.565.10">
    <property type="entry name" value="Histidine kinase-like ATPase, C-terminal domain"/>
    <property type="match status" value="1"/>
</dbReference>
<feature type="domain" description="PAC" evidence="18">
    <location>
        <begin position="472"/>
        <end position="524"/>
    </location>
</feature>
<dbReference type="NCBIfam" id="TIGR00229">
    <property type="entry name" value="sensory_box"/>
    <property type="match status" value="2"/>
</dbReference>
<keyword evidence="6 14" id="KW-0812">Transmembrane</keyword>
<dbReference type="RefSeq" id="WP_131311260.1">
    <property type="nucleotide sequence ID" value="NZ_SJFN01000038.1"/>
</dbReference>
<dbReference type="Gene3D" id="1.10.287.130">
    <property type="match status" value="1"/>
</dbReference>
<evidence type="ECO:0000259" key="18">
    <source>
        <dbReference type="PROSITE" id="PS50113"/>
    </source>
</evidence>
<evidence type="ECO:0000313" key="20">
    <source>
        <dbReference type="Proteomes" id="UP000292781"/>
    </source>
</evidence>
<dbReference type="Pfam" id="PF00989">
    <property type="entry name" value="PAS"/>
    <property type="match status" value="2"/>
</dbReference>
<keyword evidence="8" id="KW-0418">Kinase</keyword>
<dbReference type="InterPro" id="IPR013656">
    <property type="entry name" value="PAS_4"/>
</dbReference>
<dbReference type="SUPFAM" id="SSF55874">
    <property type="entry name" value="ATPase domain of HSP90 chaperone/DNA topoisomerase II/histidine kinase"/>
    <property type="match status" value="1"/>
</dbReference>
<dbReference type="PROSITE" id="PS50110">
    <property type="entry name" value="RESPONSE_REGULATORY"/>
    <property type="match status" value="1"/>
</dbReference>
<keyword evidence="7" id="KW-0547">Nucleotide-binding</keyword>
<proteinExistence type="predicted"/>
<comment type="catalytic activity">
    <reaction evidence="1">
        <text>ATP + protein L-histidine = ADP + protein N-phospho-L-histidine.</text>
        <dbReference type="EC" id="2.7.13.3"/>
    </reaction>
</comment>
<evidence type="ECO:0000259" key="15">
    <source>
        <dbReference type="PROSITE" id="PS50109"/>
    </source>
</evidence>
<evidence type="ECO:0000256" key="4">
    <source>
        <dbReference type="ARBA" id="ARBA00022553"/>
    </source>
</evidence>
<dbReference type="Gene3D" id="1.20.120.620">
    <property type="entry name" value="Backbone structure of the membrane domain of e. Coli histidine kinase receptor kdpd"/>
    <property type="match status" value="1"/>
</dbReference>
<dbReference type="PANTHER" id="PTHR43065">
    <property type="entry name" value="SENSOR HISTIDINE KINASE"/>
    <property type="match status" value="1"/>
</dbReference>
<dbReference type="InterPro" id="IPR025201">
    <property type="entry name" value="KdpD_TM"/>
</dbReference>
<dbReference type="InterPro" id="IPR003661">
    <property type="entry name" value="HisK_dim/P_dom"/>
</dbReference>
<comment type="subcellular location">
    <subcellularLocation>
        <location evidence="2">Membrane</location>
        <topology evidence="2">Multi-pass membrane protein</topology>
    </subcellularLocation>
</comment>
<keyword evidence="11" id="KW-0902">Two-component regulatory system</keyword>
<dbReference type="Gene3D" id="3.40.50.2300">
    <property type="match status" value="1"/>
</dbReference>
<evidence type="ECO:0000256" key="9">
    <source>
        <dbReference type="ARBA" id="ARBA00022840"/>
    </source>
</evidence>
<organism evidence="19 20">
    <name type="scientific">Siculibacillus lacustris</name>
    <dbReference type="NCBI Taxonomy" id="1549641"/>
    <lineage>
        <taxon>Bacteria</taxon>
        <taxon>Pseudomonadati</taxon>
        <taxon>Pseudomonadota</taxon>
        <taxon>Alphaproteobacteria</taxon>
        <taxon>Hyphomicrobiales</taxon>
        <taxon>Ancalomicrobiaceae</taxon>
        <taxon>Siculibacillus</taxon>
    </lineage>
</organism>
<dbReference type="PROSITE" id="PS50113">
    <property type="entry name" value="PAC"/>
    <property type="match status" value="2"/>
</dbReference>
<evidence type="ECO:0000256" key="10">
    <source>
        <dbReference type="ARBA" id="ARBA00022989"/>
    </source>
</evidence>
<dbReference type="InterPro" id="IPR001789">
    <property type="entry name" value="Sig_transdc_resp-reg_receiver"/>
</dbReference>
<keyword evidence="9" id="KW-0067">ATP-binding</keyword>
<dbReference type="InterPro" id="IPR001610">
    <property type="entry name" value="PAC"/>
</dbReference>
<reference evidence="19 20" key="1">
    <citation type="submission" date="2019-02" db="EMBL/GenBank/DDBJ databases">
        <title>Siculibacillus lacustris gen. nov., sp. nov., a new rosette-forming bacterium isolated from a freshwater crater lake (Lake St. Ana, Romania).</title>
        <authorList>
            <person name="Felfoldi T."/>
            <person name="Marton Z."/>
            <person name="Szabo A."/>
            <person name="Mentes A."/>
            <person name="Boka K."/>
            <person name="Marialigeti K."/>
            <person name="Mathe I."/>
            <person name="Koncz M."/>
            <person name="Schumann P."/>
            <person name="Toth E."/>
        </authorList>
    </citation>
    <scope>NUCLEOTIDE SEQUENCE [LARGE SCALE GENOMIC DNA]</scope>
    <source>
        <strain evidence="19 20">SA-279</strain>
    </source>
</reference>
<dbReference type="PROSITE" id="PS50109">
    <property type="entry name" value="HIS_KIN"/>
    <property type="match status" value="1"/>
</dbReference>
<feature type="domain" description="Histidine kinase" evidence="15">
    <location>
        <begin position="664"/>
        <end position="886"/>
    </location>
</feature>
<dbReference type="InterPro" id="IPR003594">
    <property type="entry name" value="HATPase_dom"/>
</dbReference>
<dbReference type="InterPro" id="IPR036097">
    <property type="entry name" value="HisK_dim/P_sf"/>
</dbReference>
<feature type="domain" description="PAS" evidence="17">
    <location>
        <begin position="141"/>
        <end position="183"/>
    </location>
</feature>
<dbReference type="GO" id="GO:0006355">
    <property type="term" value="P:regulation of DNA-templated transcription"/>
    <property type="evidence" value="ECO:0007669"/>
    <property type="project" value="InterPro"/>
</dbReference>
<comment type="caution">
    <text evidence="19">The sequence shown here is derived from an EMBL/GenBank/DDBJ whole genome shotgun (WGS) entry which is preliminary data.</text>
</comment>
<dbReference type="SMART" id="SM00387">
    <property type="entry name" value="HATPase_c"/>
    <property type="match status" value="1"/>
</dbReference>
<evidence type="ECO:0000256" key="6">
    <source>
        <dbReference type="ARBA" id="ARBA00022692"/>
    </source>
</evidence>
<dbReference type="Pfam" id="PF02518">
    <property type="entry name" value="HATPase_c"/>
    <property type="match status" value="1"/>
</dbReference>
<dbReference type="AlphaFoldDB" id="A0A4Q9VGB8"/>
<dbReference type="Pfam" id="PF08448">
    <property type="entry name" value="PAS_4"/>
    <property type="match status" value="1"/>
</dbReference>
<dbReference type="SMART" id="SM00091">
    <property type="entry name" value="PAS"/>
    <property type="match status" value="4"/>
</dbReference>
<evidence type="ECO:0000256" key="13">
    <source>
        <dbReference type="PROSITE-ProRule" id="PRU00169"/>
    </source>
</evidence>
<protein>
    <recommendedName>
        <fullName evidence="3">histidine kinase</fullName>
        <ecNumber evidence="3">2.7.13.3</ecNumber>
    </recommendedName>
</protein>
<dbReference type="OrthoDB" id="7967436at2"/>
<dbReference type="CDD" id="cd00130">
    <property type="entry name" value="PAS"/>
    <property type="match status" value="3"/>
</dbReference>
<evidence type="ECO:0000256" key="8">
    <source>
        <dbReference type="ARBA" id="ARBA00022777"/>
    </source>
</evidence>
<feature type="domain" description="PAS" evidence="17">
    <location>
        <begin position="399"/>
        <end position="469"/>
    </location>
</feature>
<evidence type="ECO:0000256" key="12">
    <source>
        <dbReference type="ARBA" id="ARBA00023136"/>
    </source>
</evidence>
<evidence type="ECO:0000256" key="2">
    <source>
        <dbReference type="ARBA" id="ARBA00004141"/>
    </source>
</evidence>
<dbReference type="InterPro" id="IPR038318">
    <property type="entry name" value="KdpD_sf"/>
</dbReference>
<evidence type="ECO:0000259" key="17">
    <source>
        <dbReference type="PROSITE" id="PS50112"/>
    </source>
</evidence>
<dbReference type="SMART" id="SM00448">
    <property type="entry name" value="REC"/>
    <property type="match status" value="1"/>
</dbReference>
<sequence>MSDVASEVIGRLGDALRQMRRACATPLRGLAFAVALVGTATLLRQAIGDPVPRLVVFHFAVAVAALLGGFRCGLMATALAAVAADLLLFAPRGSLWLENLGDMVYLGSFVATGLVVSLIAAADQTTLDRDHRRSRQSLVSSEARYRSVVTALHEGVLVFSTEAKIVSCNPSAERILAHSEAELTALDSPLVQRTLYGADGRPLSRDQIPVERVLATGLPCHDVVIGVMAGDGMVWLSENAEPIRDPLTGEIQAVVVTLADITERRRVESELDQSRARFASIVAGALDAIVTVDAEQKIVLFNRAAERMFGCSEAEALGMSLSTFVPERHRVAHDAGFRRFAQGPGASRMMGRGIAIAARRLDGSEFPIEASISRIDSAGGPLFTIIHRDISERLEAERTNARLATVVMASPAAIIGGTPDGIIDSWNTAATAMFGHTAEEAIGSKAGFLSFPDDPEHGAKIYARVVAEGVAMEGEGVRRRRDGTAIDVAYQAAPIRDAEGRVTAVSLMMTDITRRKRAERLLQERDQELRQTLDAAGLGVWWIDVASGLVHCDTRSRALFAVEETAPVATIAALFRWEERPAFLRPGWQGDGTRGDAPLVVRANYGDGRLAWLSLTANPRTTDRRTAEIWGTVSDVTDQRTTEQAMKQMEASRRLEALGRMTGGIAHDFNNLLTVISGNLQLLELLPQEPAGLRYIAEALRATESGANLNHRLTTFARQRRLEPTVTDLNERVAAMIDLVHRSVGPQISVTANFASDLWHVRIDPTEIESAVLNLVFNARDAMPAGGRIVIDTCNMDLDAATLPADPNQLPGAYVRLSVSDTGVGMAPEVKARAFEPFFTTKAIGRGTGLGLATLHGFVRQSGGFVTLYSEVDRGTTINIYLPRAECGEIPVRPIEASLPRRGMGQTVLVVEDHPEVARVTRERLLALGYQVIEADHAAAALEMLAERPEIDLVFSDIMMPGGLSGLDLARRLRAEMPDRRILLTSGFAEAIARGDGPAPLEFALLRKPYSQADLARAIAEALDGSDLQRRPTSAENT</sequence>
<evidence type="ECO:0000256" key="1">
    <source>
        <dbReference type="ARBA" id="ARBA00000085"/>
    </source>
</evidence>
<accession>A0A4Q9VGB8</accession>
<dbReference type="GO" id="GO:0016020">
    <property type="term" value="C:membrane"/>
    <property type="evidence" value="ECO:0007669"/>
    <property type="project" value="UniProtKB-SubCell"/>
</dbReference>
<dbReference type="Gene3D" id="3.30.450.20">
    <property type="entry name" value="PAS domain"/>
    <property type="match status" value="4"/>
</dbReference>
<dbReference type="EC" id="2.7.13.3" evidence="3"/>
<dbReference type="PROSITE" id="PS50112">
    <property type="entry name" value="PAS"/>
    <property type="match status" value="3"/>
</dbReference>
<dbReference type="PANTHER" id="PTHR43065:SF49">
    <property type="entry name" value="HISTIDINE KINASE"/>
    <property type="match status" value="1"/>
</dbReference>
<evidence type="ECO:0000313" key="19">
    <source>
        <dbReference type="EMBL" id="TBW33870.1"/>
    </source>
</evidence>
<evidence type="ECO:0000256" key="3">
    <source>
        <dbReference type="ARBA" id="ARBA00012438"/>
    </source>
</evidence>
<dbReference type="InterPro" id="IPR000700">
    <property type="entry name" value="PAS-assoc_C"/>
</dbReference>
<dbReference type="Pfam" id="PF13493">
    <property type="entry name" value="DUF4118"/>
    <property type="match status" value="1"/>
</dbReference>
<dbReference type="SMART" id="SM00086">
    <property type="entry name" value="PAC"/>
    <property type="match status" value="4"/>
</dbReference>
<evidence type="ECO:0000256" key="14">
    <source>
        <dbReference type="SAM" id="Phobius"/>
    </source>
</evidence>
<dbReference type="SUPFAM" id="SSF52172">
    <property type="entry name" value="CheY-like"/>
    <property type="match status" value="1"/>
</dbReference>
<name>A0A4Q9VGB8_9HYPH</name>
<feature type="domain" description="PAC" evidence="18">
    <location>
        <begin position="221"/>
        <end position="273"/>
    </location>
</feature>
<evidence type="ECO:0000259" key="16">
    <source>
        <dbReference type="PROSITE" id="PS50110"/>
    </source>
</evidence>
<dbReference type="Pfam" id="PF00072">
    <property type="entry name" value="Response_reg"/>
    <property type="match status" value="1"/>
</dbReference>
<feature type="transmembrane region" description="Helical" evidence="14">
    <location>
        <begin position="59"/>
        <end position="91"/>
    </location>
</feature>
<dbReference type="SUPFAM" id="SSF55785">
    <property type="entry name" value="PYP-like sensor domain (PAS domain)"/>
    <property type="match status" value="4"/>
</dbReference>
<evidence type="ECO:0000256" key="5">
    <source>
        <dbReference type="ARBA" id="ARBA00022679"/>
    </source>
</evidence>
<dbReference type="InterPro" id="IPR011006">
    <property type="entry name" value="CheY-like_superfamily"/>
</dbReference>
<dbReference type="GO" id="GO:0000155">
    <property type="term" value="F:phosphorelay sensor kinase activity"/>
    <property type="evidence" value="ECO:0007669"/>
    <property type="project" value="InterPro"/>
</dbReference>
<keyword evidence="4 13" id="KW-0597">Phosphoprotein</keyword>
<feature type="transmembrane region" description="Helical" evidence="14">
    <location>
        <begin position="103"/>
        <end position="122"/>
    </location>
</feature>
<dbReference type="SMART" id="SM00388">
    <property type="entry name" value="HisKA"/>
    <property type="match status" value="1"/>
</dbReference>
<dbReference type="Proteomes" id="UP000292781">
    <property type="component" value="Unassembled WGS sequence"/>
</dbReference>
<keyword evidence="20" id="KW-1185">Reference proteome</keyword>
<keyword evidence="5" id="KW-0808">Transferase</keyword>
<feature type="modified residue" description="4-aspartylphosphate" evidence="13">
    <location>
        <position position="957"/>
    </location>
</feature>
<dbReference type="InterPro" id="IPR005467">
    <property type="entry name" value="His_kinase_dom"/>
</dbReference>
<dbReference type="SUPFAM" id="SSF47384">
    <property type="entry name" value="Homodimeric domain of signal transducing histidine kinase"/>
    <property type="match status" value="1"/>
</dbReference>
<dbReference type="EMBL" id="SJFN01000038">
    <property type="protein sequence ID" value="TBW33870.1"/>
    <property type="molecule type" value="Genomic_DNA"/>
</dbReference>
<keyword evidence="10 14" id="KW-1133">Transmembrane helix</keyword>
<dbReference type="InterPro" id="IPR035965">
    <property type="entry name" value="PAS-like_dom_sf"/>
</dbReference>
<feature type="transmembrane region" description="Helical" evidence="14">
    <location>
        <begin position="27"/>
        <end position="47"/>
    </location>
</feature>
<dbReference type="InterPro" id="IPR000014">
    <property type="entry name" value="PAS"/>
</dbReference>
<evidence type="ECO:0000256" key="11">
    <source>
        <dbReference type="ARBA" id="ARBA00023012"/>
    </source>
</evidence>
<keyword evidence="12 14" id="KW-0472">Membrane</keyword>
<dbReference type="InterPro" id="IPR013767">
    <property type="entry name" value="PAS_fold"/>
</dbReference>